<gene>
    <name evidence="1" type="ORF">VN21_15995</name>
</gene>
<name>A0A0M3DCV7_9FIRM</name>
<keyword evidence="2" id="KW-1185">Reference proteome</keyword>
<dbReference type="AlphaFoldDB" id="A0A0M3DCV7"/>
<dbReference type="Proteomes" id="UP000034407">
    <property type="component" value="Unassembled WGS sequence"/>
</dbReference>
<evidence type="ECO:0000313" key="2">
    <source>
        <dbReference type="Proteomes" id="UP000034407"/>
    </source>
</evidence>
<evidence type="ECO:0000313" key="1">
    <source>
        <dbReference type="EMBL" id="KKY00118.1"/>
    </source>
</evidence>
<accession>A0A0M3DCV7</accession>
<organism evidence="1 2">
    <name type="scientific">Paraclostridium benzoelyticum</name>
    <dbReference type="NCBI Taxonomy" id="1629550"/>
    <lineage>
        <taxon>Bacteria</taxon>
        <taxon>Bacillati</taxon>
        <taxon>Bacillota</taxon>
        <taxon>Clostridia</taxon>
        <taxon>Peptostreptococcales</taxon>
        <taxon>Peptostreptococcaceae</taxon>
        <taxon>Paraclostridium</taxon>
    </lineage>
</organism>
<protein>
    <submittedName>
        <fullName evidence="1">Uncharacterized protein</fullName>
    </submittedName>
</protein>
<proteinExistence type="predicted"/>
<sequence>MSSLNEIKLKTFINSREIYPDENIEGICRLSGVNLNKKLHNISIYIKIKINRRNINIKCRIGY</sequence>
<dbReference type="RefSeq" id="WP_046824137.1">
    <property type="nucleotide sequence ID" value="NZ_LBBT01000333.1"/>
</dbReference>
<reference evidence="1 2" key="1">
    <citation type="submission" date="2015-04" db="EMBL/GenBank/DDBJ databases">
        <title>Microcin producing Clostridium sp. JC272T.</title>
        <authorList>
            <person name="Jyothsna T."/>
            <person name="Sasikala C."/>
            <person name="Ramana C."/>
        </authorList>
    </citation>
    <scope>NUCLEOTIDE SEQUENCE [LARGE SCALE GENOMIC DNA]</scope>
    <source>
        <strain evidence="1 2">JC272</strain>
    </source>
</reference>
<comment type="caution">
    <text evidence="1">The sequence shown here is derived from an EMBL/GenBank/DDBJ whole genome shotgun (WGS) entry which is preliminary data.</text>
</comment>
<dbReference type="PATRIC" id="fig|1629550.3.peg.2699"/>
<dbReference type="EMBL" id="LBBT01000333">
    <property type="protein sequence ID" value="KKY00118.1"/>
    <property type="molecule type" value="Genomic_DNA"/>
</dbReference>